<dbReference type="STRING" id="230819.A0A5C3KU48"/>
<name>A0A5C3KU48_COPMA</name>
<organism evidence="1 2">
    <name type="scientific">Coprinopsis marcescibilis</name>
    <name type="common">Agaric fungus</name>
    <name type="synonym">Psathyrella marcescibilis</name>
    <dbReference type="NCBI Taxonomy" id="230819"/>
    <lineage>
        <taxon>Eukaryota</taxon>
        <taxon>Fungi</taxon>
        <taxon>Dikarya</taxon>
        <taxon>Basidiomycota</taxon>
        <taxon>Agaricomycotina</taxon>
        <taxon>Agaricomycetes</taxon>
        <taxon>Agaricomycetidae</taxon>
        <taxon>Agaricales</taxon>
        <taxon>Agaricineae</taxon>
        <taxon>Psathyrellaceae</taxon>
        <taxon>Coprinopsis</taxon>
    </lineage>
</organism>
<dbReference type="SUPFAM" id="SSF51445">
    <property type="entry name" value="(Trans)glycosidases"/>
    <property type="match status" value="1"/>
</dbReference>
<gene>
    <name evidence="1" type="ORF">FA15DRAFT_694600</name>
</gene>
<evidence type="ECO:0000313" key="1">
    <source>
        <dbReference type="EMBL" id="TFK24159.1"/>
    </source>
</evidence>
<dbReference type="EMBL" id="ML210205">
    <property type="protein sequence ID" value="TFK24159.1"/>
    <property type="molecule type" value="Genomic_DNA"/>
</dbReference>
<protein>
    <submittedName>
        <fullName evidence="1">Uncharacterized protein</fullName>
    </submittedName>
</protein>
<keyword evidence="2" id="KW-1185">Reference proteome</keyword>
<dbReference type="OrthoDB" id="1887033at2759"/>
<sequence>MIGKMDHAVAVVYAASGYHGVYYTLLSGNTTGYTLTQQRRYGAPIDLQRSLYLCPHPNDALDKYFARLKPGGIQKDYDEDGPIDFRDCWRGGEGPEEPGVRRVIPLVDKCSVGGAVVPPLLPRVWTFKRGRPTLVPTHRSSTPSLTWKLVRGSRLEQQSDTWIPPPSSLHTRVTLVSRRADTRNFQPHTQNPPACHLQQCGLCRSVKWRWGRGRGVSWLALRWTPAQSLELLRKVFIPTILFWLEPRRTADLANGTMAPPDRHTRRLARNFIPSTTYMKELAKELQRPSSTPTTGVSQSKLEWWYSTTIRAVQAITLVIPIYLGECWRPDVYTDYVTRELRIPNQNALVVLDHHLYRWFTPEDIRTSVQDHIRGLRDSHGISQTFDRVSERMGSWSLCVEGGGWYFWTYKKEVRGDVAWSLSEAVEGGFSPTAGMANAHRVYWGRIPCEHHRFTDGFDVGWNMNYAAHVFRNEWGREAR</sequence>
<evidence type="ECO:0000313" key="2">
    <source>
        <dbReference type="Proteomes" id="UP000307440"/>
    </source>
</evidence>
<dbReference type="AlphaFoldDB" id="A0A5C3KU48"/>
<accession>A0A5C3KU48</accession>
<dbReference type="Gene3D" id="3.20.20.80">
    <property type="entry name" value="Glycosidases"/>
    <property type="match status" value="1"/>
</dbReference>
<reference evidence="1 2" key="1">
    <citation type="journal article" date="2019" name="Nat. Ecol. Evol.">
        <title>Megaphylogeny resolves global patterns of mushroom evolution.</title>
        <authorList>
            <person name="Varga T."/>
            <person name="Krizsan K."/>
            <person name="Foldi C."/>
            <person name="Dima B."/>
            <person name="Sanchez-Garcia M."/>
            <person name="Sanchez-Ramirez S."/>
            <person name="Szollosi G.J."/>
            <person name="Szarkandi J.G."/>
            <person name="Papp V."/>
            <person name="Albert L."/>
            <person name="Andreopoulos W."/>
            <person name="Angelini C."/>
            <person name="Antonin V."/>
            <person name="Barry K.W."/>
            <person name="Bougher N.L."/>
            <person name="Buchanan P."/>
            <person name="Buyck B."/>
            <person name="Bense V."/>
            <person name="Catcheside P."/>
            <person name="Chovatia M."/>
            <person name="Cooper J."/>
            <person name="Damon W."/>
            <person name="Desjardin D."/>
            <person name="Finy P."/>
            <person name="Geml J."/>
            <person name="Haridas S."/>
            <person name="Hughes K."/>
            <person name="Justo A."/>
            <person name="Karasinski D."/>
            <person name="Kautmanova I."/>
            <person name="Kiss B."/>
            <person name="Kocsube S."/>
            <person name="Kotiranta H."/>
            <person name="LaButti K.M."/>
            <person name="Lechner B.E."/>
            <person name="Liimatainen K."/>
            <person name="Lipzen A."/>
            <person name="Lukacs Z."/>
            <person name="Mihaltcheva S."/>
            <person name="Morgado L.N."/>
            <person name="Niskanen T."/>
            <person name="Noordeloos M.E."/>
            <person name="Ohm R.A."/>
            <person name="Ortiz-Santana B."/>
            <person name="Ovrebo C."/>
            <person name="Racz N."/>
            <person name="Riley R."/>
            <person name="Savchenko A."/>
            <person name="Shiryaev A."/>
            <person name="Soop K."/>
            <person name="Spirin V."/>
            <person name="Szebenyi C."/>
            <person name="Tomsovsky M."/>
            <person name="Tulloss R.E."/>
            <person name="Uehling J."/>
            <person name="Grigoriev I.V."/>
            <person name="Vagvolgyi C."/>
            <person name="Papp T."/>
            <person name="Martin F.M."/>
            <person name="Miettinen O."/>
            <person name="Hibbett D.S."/>
            <person name="Nagy L.G."/>
        </authorList>
    </citation>
    <scope>NUCLEOTIDE SEQUENCE [LARGE SCALE GENOMIC DNA]</scope>
    <source>
        <strain evidence="1 2">CBS 121175</strain>
    </source>
</reference>
<dbReference type="Proteomes" id="UP000307440">
    <property type="component" value="Unassembled WGS sequence"/>
</dbReference>
<dbReference type="InterPro" id="IPR017853">
    <property type="entry name" value="GH"/>
</dbReference>
<proteinExistence type="predicted"/>